<gene>
    <name evidence="3" type="ORF">I6J18_17355</name>
</gene>
<proteinExistence type="predicted"/>
<accession>A0A974RZB1</accession>
<dbReference type="Pfam" id="PF13649">
    <property type="entry name" value="Methyltransf_25"/>
    <property type="match status" value="1"/>
</dbReference>
<dbReference type="PANTHER" id="PTHR43861">
    <property type="entry name" value="TRANS-ACONITATE 2-METHYLTRANSFERASE-RELATED"/>
    <property type="match status" value="1"/>
</dbReference>
<evidence type="ECO:0000313" key="4">
    <source>
        <dbReference type="Proteomes" id="UP000595254"/>
    </source>
</evidence>
<evidence type="ECO:0000256" key="1">
    <source>
        <dbReference type="ARBA" id="ARBA00022679"/>
    </source>
</evidence>
<dbReference type="Proteomes" id="UP000595254">
    <property type="component" value="Chromosome"/>
</dbReference>
<dbReference type="GO" id="GO:0008168">
    <property type="term" value="F:methyltransferase activity"/>
    <property type="evidence" value="ECO:0007669"/>
    <property type="project" value="UniProtKB-KW"/>
</dbReference>
<keyword evidence="4" id="KW-1185">Reference proteome</keyword>
<dbReference type="SUPFAM" id="SSF53335">
    <property type="entry name" value="S-adenosyl-L-methionine-dependent methyltransferases"/>
    <property type="match status" value="1"/>
</dbReference>
<dbReference type="InterPro" id="IPR029063">
    <property type="entry name" value="SAM-dependent_MTases_sf"/>
</dbReference>
<dbReference type="EMBL" id="CP068053">
    <property type="protein sequence ID" value="QQS99381.1"/>
    <property type="molecule type" value="Genomic_DNA"/>
</dbReference>
<sequence>MSKMLTTVEDVFTMLDTMLQDNRSFNWDTFYSNRERNVPFFVNKPDENLVHYLEHQMVPKGNILDLGCGPGRNAIYLAKNGFTVDALDSSQEAIVWAREQAAENEAAVNFLQGNMFQLELKNKFYDVVYDSGCLHHIAPHRRISYLELLNKVLKPKGFYALTCFVEGGDLGGSELSDIEVYRERSLHGGLGFTEEKLKNIFKNFKIIQMRRMIQVPDTEPVFGVSGLWTALFQKKE</sequence>
<dbReference type="CDD" id="cd02440">
    <property type="entry name" value="AdoMet_MTases"/>
    <property type="match status" value="1"/>
</dbReference>
<protein>
    <submittedName>
        <fullName evidence="3">Class I SAM-dependent methyltransferase</fullName>
    </submittedName>
</protein>
<evidence type="ECO:0000259" key="2">
    <source>
        <dbReference type="Pfam" id="PF13649"/>
    </source>
</evidence>
<dbReference type="Gene3D" id="3.40.50.150">
    <property type="entry name" value="Vaccinia Virus protein VP39"/>
    <property type="match status" value="1"/>
</dbReference>
<name>A0A974RZB1_PERPY</name>
<organism evidence="3 4">
    <name type="scientific">Peribacillus psychrosaccharolyticus</name>
    <name type="common">Bacillus psychrosaccharolyticus</name>
    <dbReference type="NCBI Taxonomy" id="1407"/>
    <lineage>
        <taxon>Bacteria</taxon>
        <taxon>Bacillati</taxon>
        <taxon>Bacillota</taxon>
        <taxon>Bacilli</taxon>
        <taxon>Bacillales</taxon>
        <taxon>Bacillaceae</taxon>
        <taxon>Peribacillus</taxon>
    </lineage>
</organism>
<keyword evidence="1" id="KW-0808">Transferase</keyword>
<dbReference type="KEGG" id="ppsr:I6J18_17355"/>
<dbReference type="AlphaFoldDB" id="A0A974RZB1"/>
<evidence type="ECO:0000313" key="3">
    <source>
        <dbReference type="EMBL" id="QQS99381.1"/>
    </source>
</evidence>
<dbReference type="RefSeq" id="WP_040374305.1">
    <property type="nucleotide sequence ID" value="NZ_CP068053.1"/>
</dbReference>
<reference evidence="3 4" key="1">
    <citation type="submission" date="2021-01" db="EMBL/GenBank/DDBJ databases">
        <title>FDA dAtabase for Regulatory Grade micrObial Sequences (FDA-ARGOS): Supporting development and validation of Infectious Disease Dx tests.</title>
        <authorList>
            <person name="Nelson B."/>
            <person name="Plummer A."/>
            <person name="Tallon L."/>
            <person name="Sadzewicz L."/>
            <person name="Zhao X."/>
            <person name="Boylan J."/>
            <person name="Ott S."/>
            <person name="Bowen H."/>
            <person name="Vavikolanu K."/>
            <person name="Mehta A."/>
            <person name="Aluvathingal J."/>
            <person name="Nadendla S."/>
            <person name="Myers T."/>
            <person name="Yan Y."/>
            <person name="Sichtig H."/>
        </authorList>
    </citation>
    <scope>NUCLEOTIDE SEQUENCE [LARGE SCALE GENOMIC DNA]</scope>
    <source>
        <strain evidence="3 4">FDAARGOS_1161</strain>
    </source>
</reference>
<feature type="domain" description="Methyltransferase" evidence="2">
    <location>
        <begin position="63"/>
        <end position="157"/>
    </location>
</feature>
<dbReference type="InterPro" id="IPR041698">
    <property type="entry name" value="Methyltransf_25"/>
</dbReference>
<keyword evidence="3" id="KW-0489">Methyltransferase</keyword>
<dbReference type="GO" id="GO:0032259">
    <property type="term" value="P:methylation"/>
    <property type="evidence" value="ECO:0007669"/>
    <property type="project" value="UniProtKB-KW"/>
</dbReference>